<dbReference type="RefSeq" id="XP_014159660.1">
    <property type="nucleotide sequence ID" value="XM_014304185.1"/>
</dbReference>
<dbReference type="Proteomes" id="UP000054560">
    <property type="component" value="Unassembled WGS sequence"/>
</dbReference>
<dbReference type="GeneID" id="25902566"/>
<gene>
    <name evidence="2" type="ORF">SARC_02062</name>
</gene>
<protein>
    <recommendedName>
        <fullName evidence="4">TNFR-Cys domain-containing protein</fullName>
    </recommendedName>
</protein>
<evidence type="ECO:0000313" key="3">
    <source>
        <dbReference type="Proteomes" id="UP000054560"/>
    </source>
</evidence>
<name>A0A0L0GBX7_9EUKA</name>
<proteinExistence type="predicted"/>
<dbReference type="EMBL" id="KQ241685">
    <property type="protein sequence ID" value="KNC85758.1"/>
    <property type="molecule type" value="Genomic_DNA"/>
</dbReference>
<evidence type="ECO:0000313" key="2">
    <source>
        <dbReference type="EMBL" id="KNC85758.1"/>
    </source>
</evidence>
<keyword evidence="1" id="KW-0732">Signal</keyword>
<feature type="signal peptide" evidence="1">
    <location>
        <begin position="1"/>
        <end position="20"/>
    </location>
</feature>
<sequence length="381" mass="40901">MMKLLIVLCGLIAFLRSAEAGSSSSSSYYCRSPCGKAGYGSYVNSNCDYSSCSMSNNDQCSPKCETCGKCVARAMFNGVDHVKIDTSDCLGGVPLGWMAPTGPADFCRGFSPAEKNNTKVHAPATTGVWFKVDSGTPDSISVDKYSAKFTSNCGWNCDFSGRSWAYGLYQTRAERKGVCRQHIALDGVCQRSSCGDANCQNGYTSGQTASSVCFGTGCSETCCEPAPADKTCAEEKASNSCDSDYTYDSEQNTVLVTDVSKYNDFCCKPIPTCAQSRTDLSYECGEGRSFDTAASDELCETRDLYSSVCCKDAPTTPTCAEATDPEVYECEDGYVRNDLAAGVSVEFPIDFSQLCCKDGPCQDSNDKYILEVFKQCGAAIE</sequence>
<dbReference type="AlphaFoldDB" id="A0A0L0GBX7"/>
<feature type="chain" id="PRO_5005539327" description="TNFR-Cys domain-containing protein" evidence="1">
    <location>
        <begin position="21"/>
        <end position="381"/>
    </location>
</feature>
<reference evidence="2 3" key="1">
    <citation type="submission" date="2011-02" db="EMBL/GenBank/DDBJ databases">
        <title>The Genome Sequence of Sphaeroforma arctica JP610.</title>
        <authorList>
            <consortium name="The Broad Institute Genome Sequencing Platform"/>
            <person name="Russ C."/>
            <person name="Cuomo C."/>
            <person name="Young S.K."/>
            <person name="Zeng Q."/>
            <person name="Gargeya S."/>
            <person name="Alvarado L."/>
            <person name="Berlin A."/>
            <person name="Chapman S.B."/>
            <person name="Chen Z."/>
            <person name="Freedman E."/>
            <person name="Gellesch M."/>
            <person name="Goldberg J."/>
            <person name="Griggs A."/>
            <person name="Gujja S."/>
            <person name="Heilman E."/>
            <person name="Heiman D."/>
            <person name="Howarth C."/>
            <person name="Mehta T."/>
            <person name="Neiman D."/>
            <person name="Pearson M."/>
            <person name="Roberts A."/>
            <person name="Saif S."/>
            <person name="Shea T."/>
            <person name="Shenoy N."/>
            <person name="Sisk P."/>
            <person name="Stolte C."/>
            <person name="Sykes S."/>
            <person name="White J."/>
            <person name="Yandava C."/>
            <person name="Burger G."/>
            <person name="Gray M.W."/>
            <person name="Holland P.W.H."/>
            <person name="King N."/>
            <person name="Lang F.B.F."/>
            <person name="Roger A.J."/>
            <person name="Ruiz-Trillo I."/>
            <person name="Haas B."/>
            <person name="Nusbaum C."/>
            <person name="Birren B."/>
        </authorList>
    </citation>
    <scope>NUCLEOTIDE SEQUENCE [LARGE SCALE GENOMIC DNA]</scope>
    <source>
        <strain evidence="2 3">JP610</strain>
    </source>
</reference>
<keyword evidence="3" id="KW-1185">Reference proteome</keyword>
<evidence type="ECO:0008006" key="4">
    <source>
        <dbReference type="Google" id="ProtNLM"/>
    </source>
</evidence>
<accession>A0A0L0GBX7</accession>
<evidence type="ECO:0000256" key="1">
    <source>
        <dbReference type="SAM" id="SignalP"/>
    </source>
</evidence>
<organism evidence="2 3">
    <name type="scientific">Sphaeroforma arctica JP610</name>
    <dbReference type="NCBI Taxonomy" id="667725"/>
    <lineage>
        <taxon>Eukaryota</taxon>
        <taxon>Ichthyosporea</taxon>
        <taxon>Ichthyophonida</taxon>
        <taxon>Sphaeroforma</taxon>
    </lineage>
</organism>